<feature type="chain" id="PRO_5045535393" evidence="2">
    <location>
        <begin position="18"/>
        <end position="104"/>
    </location>
</feature>
<evidence type="ECO:0000256" key="1">
    <source>
        <dbReference type="SAM" id="MobiDB-lite"/>
    </source>
</evidence>
<comment type="caution">
    <text evidence="3">The sequence shown here is derived from an EMBL/GenBank/DDBJ whole genome shotgun (WGS) entry which is preliminary data.</text>
</comment>
<evidence type="ECO:0000313" key="4">
    <source>
        <dbReference type="Proteomes" id="UP001596037"/>
    </source>
</evidence>
<keyword evidence="2" id="KW-0732">Signal</keyword>
<keyword evidence="4" id="KW-1185">Reference proteome</keyword>
<feature type="signal peptide" evidence="2">
    <location>
        <begin position="1"/>
        <end position="17"/>
    </location>
</feature>
<accession>A0ABW0N8J9</accession>
<sequence>MLLLSAGLWAGAAQAQAQVPAADALAAANATSNVPPRSGEASTMTNGVPNLLTSNVQPGELGIQSRLTVRKKAAPAYAGDPALKLMGASGPMRPVLIAPPRTEP</sequence>
<organism evidence="3 4">
    <name type="scientific">Caenimonas terrae</name>
    <dbReference type="NCBI Taxonomy" id="696074"/>
    <lineage>
        <taxon>Bacteria</taxon>
        <taxon>Pseudomonadati</taxon>
        <taxon>Pseudomonadota</taxon>
        <taxon>Betaproteobacteria</taxon>
        <taxon>Burkholderiales</taxon>
        <taxon>Comamonadaceae</taxon>
        <taxon>Caenimonas</taxon>
    </lineage>
</organism>
<proteinExistence type="predicted"/>
<dbReference type="RefSeq" id="WP_376848597.1">
    <property type="nucleotide sequence ID" value="NZ_JBHSMF010000002.1"/>
</dbReference>
<protein>
    <submittedName>
        <fullName evidence="3">Uncharacterized protein</fullName>
    </submittedName>
</protein>
<evidence type="ECO:0000256" key="2">
    <source>
        <dbReference type="SAM" id="SignalP"/>
    </source>
</evidence>
<dbReference type="Proteomes" id="UP001596037">
    <property type="component" value="Unassembled WGS sequence"/>
</dbReference>
<feature type="region of interest" description="Disordered" evidence="1">
    <location>
        <begin position="31"/>
        <end position="57"/>
    </location>
</feature>
<name>A0ABW0N8J9_9BURK</name>
<reference evidence="4" key="1">
    <citation type="journal article" date="2019" name="Int. J. Syst. Evol. Microbiol.">
        <title>The Global Catalogue of Microorganisms (GCM) 10K type strain sequencing project: providing services to taxonomists for standard genome sequencing and annotation.</title>
        <authorList>
            <consortium name="The Broad Institute Genomics Platform"/>
            <consortium name="The Broad Institute Genome Sequencing Center for Infectious Disease"/>
            <person name="Wu L."/>
            <person name="Ma J."/>
        </authorList>
    </citation>
    <scope>NUCLEOTIDE SEQUENCE [LARGE SCALE GENOMIC DNA]</scope>
    <source>
        <strain evidence="4">CCUG 57401</strain>
    </source>
</reference>
<evidence type="ECO:0000313" key="3">
    <source>
        <dbReference type="EMBL" id="MFC5496581.1"/>
    </source>
</evidence>
<gene>
    <name evidence="3" type="ORF">ACFPOE_03465</name>
</gene>
<dbReference type="EMBL" id="JBHSMF010000002">
    <property type="protein sequence ID" value="MFC5496581.1"/>
    <property type="molecule type" value="Genomic_DNA"/>
</dbReference>